<gene>
    <name evidence="1" type="ORF">ACFQNG_14080</name>
</gene>
<dbReference type="RefSeq" id="WP_379865953.1">
    <property type="nucleotide sequence ID" value="NZ_JBHTBW010000046.1"/>
</dbReference>
<keyword evidence="2" id="KW-1185">Reference proteome</keyword>
<evidence type="ECO:0000313" key="1">
    <source>
        <dbReference type="EMBL" id="MFC7442218.1"/>
    </source>
</evidence>
<reference evidence="2" key="1">
    <citation type="journal article" date="2019" name="Int. J. Syst. Evol. Microbiol.">
        <title>The Global Catalogue of Microorganisms (GCM) 10K type strain sequencing project: providing services to taxonomists for standard genome sequencing and annotation.</title>
        <authorList>
            <consortium name="The Broad Institute Genomics Platform"/>
            <consortium name="The Broad Institute Genome Sequencing Center for Infectious Disease"/>
            <person name="Wu L."/>
            <person name="Ma J."/>
        </authorList>
    </citation>
    <scope>NUCLEOTIDE SEQUENCE [LARGE SCALE GENOMIC DNA]</scope>
    <source>
        <strain evidence="2">CGMCC 1.12942</strain>
    </source>
</reference>
<sequence length="284" mass="32568">MKQQPVRPIPLSSSLPEQCCAIFPAISGQRGELEKSRVLLNPSVDVLQSLPEQSDRIIAYDMLPSQEALPLLRGRTVWVPSFAFRYHCQQHQVKTEVRYPVPRAVIQLVRRKKEAKQHLSAAQQLLLWVDECLIPQSEKTSLLDTLQQTCRMSPRLKVVWVTEQKEARHKHIWLIPRDEVERNELWYGADLLLTVGPTDQSFVPLHVQCLHTGIVVLTDGAGDHDEWIRHQFSGVVLNPKTLNKELRSYLLMMADNPTWLLGLKRNGQSLLRRIRGMGEAIESE</sequence>
<organism evidence="1 2">
    <name type="scientific">Laceyella putida</name>
    <dbReference type="NCBI Taxonomy" id="110101"/>
    <lineage>
        <taxon>Bacteria</taxon>
        <taxon>Bacillati</taxon>
        <taxon>Bacillota</taxon>
        <taxon>Bacilli</taxon>
        <taxon>Bacillales</taxon>
        <taxon>Thermoactinomycetaceae</taxon>
        <taxon>Laceyella</taxon>
    </lineage>
</organism>
<accession>A0ABW2RMG0</accession>
<name>A0ABW2RMG0_9BACL</name>
<dbReference type="EMBL" id="JBHTBW010000046">
    <property type="protein sequence ID" value="MFC7442218.1"/>
    <property type="molecule type" value="Genomic_DNA"/>
</dbReference>
<proteinExistence type="predicted"/>
<evidence type="ECO:0000313" key="2">
    <source>
        <dbReference type="Proteomes" id="UP001596500"/>
    </source>
</evidence>
<comment type="caution">
    <text evidence="1">The sequence shown here is derived from an EMBL/GenBank/DDBJ whole genome shotgun (WGS) entry which is preliminary data.</text>
</comment>
<protein>
    <submittedName>
        <fullName evidence="1">Uncharacterized protein</fullName>
    </submittedName>
</protein>
<dbReference type="Proteomes" id="UP001596500">
    <property type="component" value="Unassembled WGS sequence"/>
</dbReference>